<gene>
    <name evidence="9" type="ORF">G7082_02140</name>
</gene>
<keyword evidence="3" id="KW-0547">Nucleotide-binding</keyword>
<evidence type="ECO:0000256" key="2">
    <source>
        <dbReference type="ARBA" id="ARBA00022695"/>
    </source>
</evidence>
<evidence type="ECO:0000313" key="9">
    <source>
        <dbReference type="EMBL" id="QIL47416.1"/>
    </source>
</evidence>
<keyword evidence="4" id="KW-0067">ATP-binding</keyword>
<reference evidence="9 10" key="1">
    <citation type="submission" date="2020-03" db="EMBL/GenBank/DDBJ databases">
        <title>Vagococcus sp. nov., isolated from beetles.</title>
        <authorList>
            <person name="Hyun D.-W."/>
            <person name="Bae J.-W."/>
        </authorList>
    </citation>
    <scope>NUCLEOTIDE SEQUENCE [LARGE SCALE GENOMIC DNA]</scope>
    <source>
        <strain evidence="9 10">HDW17B</strain>
    </source>
</reference>
<evidence type="ECO:0000256" key="5">
    <source>
        <dbReference type="ARBA" id="ARBA00034531"/>
    </source>
</evidence>
<name>A0A6G8AQZ4_9ENTE</name>
<dbReference type="Gene3D" id="1.10.3290.10">
    <property type="entry name" value="Fido-like domain"/>
    <property type="match status" value="1"/>
</dbReference>
<dbReference type="Proteomes" id="UP000501747">
    <property type="component" value="Chromosome"/>
</dbReference>
<evidence type="ECO:0000259" key="8">
    <source>
        <dbReference type="PROSITE" id="PS51459"/>
    </source>
</evidence>
<protein>
    <recommendedName>
        <fullName evidence="5">protein adenylyltransferase</fullName>
        <ecNumber evidence="5">2.7.7.108</ecNumber>
    </recommendedName>
</protein>
<keyword evidence="10" id="KW-1185">Reference proteome</keyword>
<dbReference type="KEGG" id="vhy:G7082_02140"/>
<dbReference type="GO" id="GO:0070733">
    <property type="term" value="F:AMPylase activity"/>
    <property type="evidence" value="ECO:0007669"/>
    <property type="project" value="UniProtKB-EC"/>
</dbReference>
<evidence type="ECO:0000313" key="10">
    <source>
        <dbReference type="Proteomes" id="UP000501747"/>
    </source>
</evidence>
<proteinExistence type="predicted"/>
<organism evidence="9 10">
    <name type="scientific">Vagococcus hydrophili</name>
    <dbReference type="NCBI Taxonomy" id="2714947"/>
    <lineage>
        <taxon>Bacteria</taxon>
        <taxon>Bacillati</taxon>
        <taxon>Bacillota</taxon>
        <taxon>Bacilli</taxon>
        <taxon>Lactobacillales</taxon>
        <taxon>Enterococcaceae</taxon>
        <taxon>Vagococcus</taxon>
    </lineage>
</organism>
<dbReference type="RefSeq" id="WP_166033526.1">
    <property type="nucleotide sequence ID" value="NZ_CP049887.1"/>
</dbReference>
<dbReference type="PANTHER" id="PTHR39560">
    <property type="entry name" value="PROTEIN ADENYLYLTRANSFERASE FIC-RELATED"/>
    <property type="match status" value="1"/>
</dbReference>
<evidence type="ECO:0000256" key="4">
    <source>
        <dbReference type="ARBA" id="ARBA00022840"/>
    </source>
</evidence>
<dbReference type="EC" id="2.7.7.108" evidence="5"/>
<keyword evidence="2" id="KW-0548">Nucleotidyltransferase</keyword>
<accession>A0A6G8AQZ4</accession>
<evidence type="ECO:0000256" key="6">
    <source>
        <dbReference type="ARBA" id="ARBA00047939"/>
    </source>
</evidence>
<dbReference type="PANTHER" id="PTHR39560:SF1">
    <property type="entry name" value="PROTEIN ADENYLYLTRANSFERASE FIC-RELATED"/>
    <property type="match status" value="1"/>
</dbReference>
<dbReference type="Pfam" id="PF02661">
    <property type="entry name" value="Fic"/>
    <property type="match status" value="1"/>
</dbReference>
<dbReference type="AlphaFoldDB" id="A0A6G8AQZ4"/>
<dbReference type="EMBL" id="CP049887">
    <property type="protein sequence ID" value="QIL47416.1"/>
    <property type="molecule type" value="Genomic_DNA"/>
</dbReference>
<feature type="domain" description="Fido" evidence="8">
    <location>
        <begin position="49"/>
        <end position="196"/>
    </location>
</feature>
<evidence type="ECO:0000256" key="1">
    <source>
        <dbReference type="ARBA" id="ARBA00022679"/>
    </source>
</evidence>
<dbReference type="GO" id="GO:0051302">
    <property type="term" value="P:regulation of cell division"/>
    <property type="evidence" value="ECO:0007669"/>
    <property type="project" value="TreeGrafter"/>
</dbReference>
<dbReference type="InterPro" id="IPR003812">
    <property type="entry name" value="Fido"/>
</dbReference>
<sequence length="202" mass="23192">MIDPYIDPKTKILKNLLGITTEKVLTQAEADITYMRLLDSDAYFEKDELNYLAILEMHKYIFGDIYSWAGKTRTLNISKEEKVLGGASLVYTDHVEIERKATEIISDMNSIDWSSLSLYETAFKFGDLIAKLWLIHPFREGNTRTVMRFAGIFAASKGFPLDAKLLKNNASYVRDSLVLYNVPEKPEKNYLLKIVKDSINNY</sequence>
<comment type="catalytic activity">
    <reaction evidence="6">
        <text>L-threonyl-[protein] + ATP = 3-O-(5'-adenylyl)-L-threonyl-[protein] + diphosphate</text>
        <dbReference type="Rhea" id="RHEA:54292"/>
        <dbReference type="Rhea" id="RHEA-COMP:11060"/>
        <dbReference type="Rhea" id="RHEA-COMP:13847"/>
        <dbReference type="ChEBI" id="CHEBI:30013"/>
        <dbReference type="ChEBI" id="CHEBI:30616"/>
        <dbReference type="ChEBI" id="CHEBI:33019"/>
        <dbReference type="ChEBI" id="CHEBI:138113"/>
        <dbReference type="EC" id="2.7.7.108"/>
    </reaction>
</comment>
<dbReference type="GO" id="GO:0005524">
    <property type="term" value="F:ATP binding"/>
    <property type="evidence" value="ECO:0007669"/>
    <property type="project" value="UniProtKB-KW"/>
</dbReference>
<comment type="catalytic activity">
    <reaction evidence="7">
        <text>L-tyrosyl-[protein] + ATP = O-(5'-adenylyl)-L-tyrosyl-[protein] + diphosphate</text>
        <dbReference type="Rhea" id="RHEA:54288"/>
        <dbReference type="Rhea" id="RHEA-COMP:10136"/>
        <dbReference type="Rhea" id="RHEA-COMP:13846"/>
        <dbReference type="ChEBI" id="CHEBI:30616"/>
        <dbReference type="ChEBI" id="CHEBI:33019"/>
        <dbReference type="ChEBI" id="CHEBI:46858"/>
        <dbReference type="ChEBI" id="CHEBI:83624"/>
        <dbReference type="EC" id="2.7.7.108"/>
    </reaction>
</comment>
<evidence type="ECO:0000256" key="7">
    <source>
        <dbReference type="ARBA" id="ARBA00048696"/>
    </source>
</evidence>
<dbReference type="PROSITE" id="PS51459">
    <property type="entry name" value="FIDO"/>
    <property type="match status" value="1"/>
</dbReference>
<evidence type="ECO:0000256" key="3">
    <source>
        <dbReference type="ARBA" id="ARBA00022741"/>
    </source>
</evidence>
<keyword evidence="1" id="KW-0808">Transferase</keyword>
<dbReference type="InterPro" id="IPR036597">
    <property type="entry name" value="Fido-like_dom_sf"/>
</dbReference>
<dbReference type="SUPFAM" id="SSF140931">
    <property type="entry name" value="Fic-like"/>
    <property type="match status" value="1"/>
</dbReference>